<sequence length="190" mass="20519">QNIGNKTHRRAQHWRSTGCGGTLAEEEVRTLWVSGFPVDIKPRQLYLLFGPFKGYKGSLIMPTSRQPVGFVVFDCWAGAAAAKNALNGISHFIAGDTYNLMGAAPIPASPEAWAPYPLYTMELTPAISHTAVHLPSRHRCCCHPACSGVLVQFSPVQLLSRIRLFATPWTAALQASLSIPTPGAASNSHP</sequence>
<dbReference type="GeneTree" id="ENSGT00940000158086"/>
<reference evidence="3" key="2">
    <citation type="submission" date="2025-08" db="UniProtKB">
        <authorList>
            <consortium name="Ensembl"/>
        </authorList>
    </citation>
    <scope>IDENTIFICATION</scope>
</reference>
<reference evidence="3" key="3">
    <citation type="submission" date="2025-09" db="UniProtKB">
        <authorList>
            <consortium name="Ensembl"/>
        </authorList>
    </citation>
    <scope>IDENTIFICATION</scope>
</reference>
<dbReference type="InterPro" id="IPR000504">
    <property type="entry name" value="RRM_dom"/>
</dbReference>
<keyword evidence="4" id="KW-1185">Reference proteome</keyword>
<feature type="domain" description="RRM" evidence="2">
    <location>
        <begin position="31"/>
        <end position="89"/>
    </location>
</feature>
<dbReference type="SUPFAM" id="SSF54928">
    <property type="entry name" value="RNA-binding domain, RBD"/>
    <property type="match status" value="1"/>
</dbReference>
<protein>
    <recommendedName>
        <fullName evidence="2">RRM domain-containing protein</fullName>
    </recommendedName>
</protein>
<evidence type="ECO:0000313" key="4">
    <source>
        <dbReference type="Proteomes" id="UP000694520"/>
    </source>
</evidence>
<dbReference type="Gene3D" id="3.30.70.330">
    <property type="match status" value="1"/>
</dbReference>
<dbReference type="Ensembl" id="ENSBGRT00000025916.1">
    <property type="protein sequence ID" value="ENSBGRP00000022449.1"/>
    <property type="gene ID" value="ENSBGRG00000014072.1"/>
</dbReference>
<proteinExistence type="predicted"/>
<reference evidence="3" key="1">
    <citation type="submission" date="2019-05" db="EMBL/GenBank/DDBJ databases">
        <authorList>
            <person name="Zhang S."/>
            <person name="Liu J."/>
        </authorList>
    </citation>
    <scope>NUCLEOTIDE SEQUENCE [LARGE SCALE GENOMIC DNA]</scope>
</reference>
<dbReference type="InterPro" id="IPR012677">
    <property type="entry name" value="Nucleotide-bd_a/b_plait_sf"/>
</dbReference>
<dbReference type="Proteomes" id="UP000694520">
    <property type="component" value="Chromosome 9"/>
</dbReference>
<evidence type="ECO:0000313" key="3">
    <source>
        <dbReference type="Ensembl" id="ENSBGRP00000022449.1"/>
    </source>
</evidence>
<dbReference type="InterPro" id="IPR035979">
    <property type="entry name" value="RBD_domain_sf"/>
</dbReference>
<dbReference type="GO" id="GO:0003723">
    <property type="term" value="F:RNA binding"/>
    <property type="evidence" value="ECO:0007669"/>
    <property type="project" value="UniProtKB-KW"/>
</dbReference>
<name>A0A8B9XLJ5_BOSMU</name>
<dbReference type="AlphaFoldDB" id="A0A8B9XLJ5"/>
<keyword evidence="1" id="KW-0694">RNA-binding</keyword>
<organism evidence="3 4">
    <name type="scientific">Bos mutus grunniens</name>
    <name type="common">Wild yak</name>
    <name type="synonym">Bos grunniens</name>
    <dbReference type="NCBI Taxonomy" id="30521"/>
    <lineage>
        <taxon>Eukaryota</taxon>
        <taxon>Metazoa</taxon>
        <taxon>Chordata</taxon>
        <taxon>Craniata</taxon>
        <taxon>Vertebrata</taxon>
        <taxon>Euteleostomi</taxon>
        <taxon>Mammalia</taxon>
        <taxon>Eutheria</taxon>
        <taxon>Laurasiatheria</taxon>
        <taxon>Artiodactyla</taxon>
        <taxon>Ruminantia</taxon>
        <taxon>Pecora</taxon>
        <taxon>Bovidae</taxon>
        <taxon>Bovinae</taxon>
        <taxon>Bos</taxon>
    </lineage>
</organism>
<evidence type="ECO:0000259" key="2">
    <source>
        <dbReference type="Pfam" id="PF00076"/>
    </source>
</evidence>
<evidence type="ECO:0000256" key="1">
    <source>
        <dbReference type="ARBA" id="ARBA00022884"/>
    </source>
</evidence>
<accession>A0A8B9XLJ5</accession>
<dbReference type="Pfam" id="PF00076">
    <property type="entry name" value="RRM_1"/>
    <property type="match status" value="1"/>
</dbReference>
<dbReference type="PANTHER" id="PTHR10501">
    <property type="entry name" value="U1 SMALL NUCLEAR RIBONUCLEOPROTEIN A/U2 SMALL NUCLEAR RIBONUCLEOPROTEIN B"/>
    <property type="match status" value="1"/>
</dbReference>